<comment type="domain">
    <text evidence="2">A Gly-cisPro motif from one monomer fits into the active site of the other monomer to allow specific chiral rejection of L-amino acids.</text>
</comment>
<keyword evidence="2" id="KW-0694">RNA-binding</keyword>
<dbReference type="GO" id="GO:0019478">
    <property type="term" value="P:D-amino acid catabolic process"/>
    <property type="evidence" value="ECO:0007669"/>
    <property type="project" value="UniProtKB-UniRule"/>
</dbReference>
<dbReference type="InterPro" id="IPR003732">
    <property type="entry name" value="Daa-tRNA_deacyls_DTD"/>
</dbReference>
<accession>A0A177E7B3</accession>
<reference evidence="3 4" key="1">
    <citation type="submission" date="2016-02" db="EMBL/GenBank/DDBJ databases">
        <title>Draft genome sequence of Thermodesulfatator sp. S606.</title>
        <authorList>
            <person name="Lai Q."/>
            <person name="Cao J."/>
            <person name="Dupont S."/>
            <person name="Shao Z."/>
            <person name="Jebbar M."/>
            <person name="Alain K."/>
        </authorList>
    </citation>
    <scope>NUCLEOTIDE SEQUENCE [LARGE SCALE GENOMIC DNA]</scope>
    <source>
        <strain evidence="3 4">S606</strain>
    </source>
</reference>
<dbReference type="CDD" id="cd00563">
    <property type="entry name" value="Dtyr_deacylase"/>
    <property type="match status" value="1"/>
</dbReference>
<dbReference type="OrthoDB" id="9801395at2"/>
<comment type="catalytic activity">
    <reaction evidence="2">
        <text>a D-aminoacyl-tRNA + H2O = a tRNA + a D-alpha-amino acid + H(+)</text>
        <dbReference type="Rhea" id="RHEA:13953"/>
        <dbReference type="Rhea" id="RHEA-COMP:10123"/>
        <dbReference type="Rhea" id="RHEA-COMP:10124"/>
        <dbReference type="ChEBI" id="CHEBI:15377"/>
        <dbReference type="ChEBI" id="CHEBI:15378"/>
        <dbReference type="ChEBI" id="CHEBI:59871"/>
        <dbReference type="ChEBI" id="CHEBI:78442"/>
        <dbReference type="ChEBI" id="CHEBI:79333"/>
        <dbReference type="EC" id="3.1.1.96"/>
    </reaction>
</comment>
<dbReference type="Proteomes" id="UP000076964">
    <property type="component" value="Unassembled WGS sequence"/>
</dbReference>
<sequence>MRAVIQRVKQASVVVEGEKIASIGRGFLVLVGVSKEDTSKDVDYLARKIVNLRIFEDDQGKLNLSVKDISGEILLVSNFTIYGDCRKGNRPSFDKAAPPELAEKLYLSLAEAVRAEGISVKTGKFRAYMEISLINDGPVTILLDSQRVF</sequence>
<dbReference type="RefSeq" id="WP_068542435.1">
    <property type="nucleotide sequence ID" value="NZ_LSFI01000031.1"/>
</dbReference>
<dbReference type="GO" id="GO:0000049">
    <property type="term" value="F:tRNA binding"/>
    <property type="evidence" value="ECO:0007669"/>
    <property type="project" value="UniProtKB-UniRule"/>
</dbReference>
<gene>
    <name evidence="2" type="primary">dtd</name>
    <name evidence="3" type="ORF">TH606_07270</name>
</gene>
<dbReference type="SUPFAM" id="SSF69500">
    <property type="entry name" value="DTD-like"/>
    <property type="match status" value="1"/>
</dbReference>
<comment type="catalytic activity">
    <reaction evidence="2">
        <text>glycyl-tRNA(Ala) + H2O = tRNA(Ala) + glycine + H(+)</text>
        <dbReference type="Rhea" id="RHEA:53744"/>
        <dbReference type="Rhea" id="RHEA-COMP:9657"/>
        <dbReference type="Rhea" id="RHEA-COMP:13640"/>
        <dbReference type="ChEBI" id="CHEBI:15377"/>
        <dbReference type="ChEBI" id="CHEBI:15378"/>
        <dbReference type="ChEBI" id="CHEBI:57305"/>
        <dbReference type="ChEBI" id="CHEBI:78442"/>
        <dbReference type="ChEBI" id="CHEBI:78522"/>
    </reaction>
</comment>
<evidence type="ECO:0000256" key="1">
    <source>
        <dbReference type="ARBA" id="ARBA00009673"/>
    </source>
</evidence>
<name>A0A177E7B3_9BACT</name>
<comment type="caution">
    <text evidence="3">The sequence shown here is derived from an EMBL/GenBank/DDBJ whole genome shotgun (WGS) entry which is preliminary data.</text>
</comment>
<protein>
    <recommendedName>
        <fullName evidence="2">D-aminoacyl-tRNA deacylase</fullName>
        <shortName evidence="2">DTD</shortName>
        <ecNumber evidence="2">3.1.1.96</ecNumber>
    </recommendedName>
    <alternativeName>
        <fullName evidence="2">Gly-tRNA(Ala) deacylase</fullName>
        <ecNumber evidence="2">3.1.1.-</ecNumber>
    </alternativeName>
</protein>
<dbReference type="Gene3D" id="3.50.80.10">
    <property type="entry name" value="D-tyrosyl-tRNA(Tyr) deacylase"/>
    <property type="match status" value="1"/>
</dbReference>
<dbReference type="GO" id="GO:0051500">
    <property type="term" value="F:D-tyrosyl-tRNA(Tyr) deacylase activity"/>
    <property type="evidence" value="ECO:0007669"/>
    <property type="project" value="TreeGrafter"/>
</dbReference>
<dbReference type="HAMAP" id="MF_00518">
    <property type="entry name" value="Deacylase_Dtd"/>
    <property type="match status" value="1"/>
</dbReference>
<keyword evidence="2" id="KW-0378">Hydrolase</keyword>
<comment type="function">
    <text evidence="2">An aminoacyl-tRNA editing enzyme that deacylates mischarged D-aminoacyl-tRNAs. Also deacylates mischarged glycyl-tRNA(Ala), protecting cells against glycine mischarging by AlaRS. Acts via tRNA-based rather than protein-based catalysis; rejects L-amino acids rather than detecting D-amino acids in the active site. By recycling D-aminoacyl-tRNA to D-amino acids and free tRNA molecules, this enzyme counteracts the toxicity associated with the formation of D-aminoacyl-tRNA entities in vivo and helps enforce protein L-homochirality.</text>
</comment>
<proteinExistence type="inferred from homology"/>
<dbReference type="EC" id="3.1.1.96" evidence="2"/>
<dbReference type="GO" id="GO:0043908">
    <property type="term" value="F:Ser(Gly)-tRNA(Ala) hydrolase activity"/>
    <property type="evidence" value="ECO:0007669"/>
    <property type="project" value="UniProtKB-UniRule"/>
</dbReference>
<evidence type="ECO:0000313" key="3">
    <source>
        <dbReference type="EMBL" id="OAG27391.1"/>
    </source>
</evidence>
<comment type="subcellular location">
    <subcellularLocation>
        <location evidence="2">Cytoplasm</location>
    </subcellularLocation>
</comment>
<evidence type="ECO:0000256" key="2">
    <source>
        <dbReference type="HAMAP-Rule" id="MF_00518"/>
    </source>
</evidence>
<dbReference type="GO" id="GO:0005737">
    <property type="term" value="C:cytoplasm"/>
    <property type="evidence" value="ECO:0007669"/>
    <property type="project" value="UniProtKB-SubCell"/>
</dbReference>
<evidence type="ECO:0000313" key="4">
    <source>
        <dbReference type="Proteomes" id="UP000076964"/>
    </source>
</evidence>
<keyword evidence="4" id="KW-1185">Reference proteome</keyword>
<keyword evidence="2" id="KW-0820">tRNA-binding</keyword>
<dbReference type="Pfam" id="PF02580">
    <property type="entry name" value="Tyr_Deacylase"/>
    <property type="match status" value="1"/>
</dbReference>
<comment type="subunit">
    <text evidence="2">Homodimer.</text>
</comment>
<dbReference type="GO" id="GO:0106026">
    <property type="term" value="F:Gly-tRNA(Ala) deacylase activity"/>
    <property type="evidence" value="ECO:0007669"/>
    <property type="project" value="UniProtKB-UniRule"/>
</dbReference>
<dbReference type="InterPro" id="IPR023509">
    <property type="entry name" value="DTD-like_sf"/>
</dbReference>
<comment type="similarity">
    <text evidence="1 2">Belongs to the DTD family.</text>
</comment>
<dbReference type="EC" id="3.1.1.-" evidence="2"/>
<dbReference type="PANTHER" id="PTHR10472">
    <property type="entry name" value="D-TYROSYL-TRNA TYR DEACYLASE"/>
    <property type="match status" value="1"/>
</dbReference>
<keyword evidence="2" id="KW-0963">Cytoplasm</keyword>
<dbReference type="FunFam" id="3.50.80.10:FF:000001">
    <property type="entry name" value="D-aminoacyl-tRNA deacylase"/>
    <property type="match status" value="1"/>
</dbReference>
<dbReference type="STRING" id="1795632.TH606_07270"/>
<dbReference type="AlphaFoldDB" id="A0A177E7B3"/>
<feature type="short sequence motif" description="Gly-cisPro motif, important for rejection of L-amino acids" evidence="2">
    <location>
        <begin position="137"/>
        <end position="138"/>
    </location>
</feature>
<dbReference type="PANTHER" id="PTHR10472:SF5">
    <property type="entry name" value="D-AMINOACYL-TRNA DEACYLASE 1"/>
    <property type="match status" value="1"/>
</dbReference>
<dbReference type="EMBL" id="LSFI01000031">
    <property type="protein sequence ID" value="OAG27391.1"/>
    <property type="molecule type" value="Genomic_DNA"/>
</dbReference>
<dbReference type="NCBIfam" id="TIGR00256">
    <property type="entry name" value="D-aminoacyl-tRNA deacylase"/>
    <property type="match status" value="1"/>
</dbReference>
<organism evidence="3 4">
    <name type="scientific">Thermodesulfatator autotrophicus</name>
    <dbReference type="NCBI Taxonomy" id="1795632"/>
    <lineage>
        <taxon>Bacteria</taxon>
        <taxon>Pseudomonadati</taxon>
        <taxon>Thermodesulfobacteriota</taxon>
        <taxon>Thermodesulfobacteria</taxon>
        <taxon>Thermodesulfobacteriales</taxon>
        <taxon>Thermodesulfatatoraceae</taxon>
        <taxon>Thermodesulfatator</taxon>
    </lineage>
</organism>